<proteinExistence type="predicted"/>
<dbReference type="GO" id="GO:0005739">
    <property type="term" value="C:mitochondrion"/>
    <property type="evidence" value="ECO:0007669"/>
    <property type="project" value="UniProtKB-SubCell"/>
</dbReference>
<evidence type="ECO:0000313" key="5">
    <source>
        <dbReference type="WBParaSite" id="SSTP_0000911100.1"/>
    </source>
</evidence>
<organism evidence="5">
    <name type="scientific">Strongyloides stercoralis</name>
    <name type="common">Threadworm</name>
    <dbReference type="NCBI Taxonomy" id="6248"/>
    <lineage>
        <taxon>Eukaryota</taxon>
        <taxon>Metazoa</taxon>
        <taxon>Ecdysozoa</taxon>
        <taxon>Nematoda</taxon>
        <taxon>Chromadorea</taxon>
        <taxon>Rhabditida</taxon>
        <taxon>Tylenchina</taxon>
        <taxon>Panagrolaimomorpha</taxon>
        <taxon>Strongyloidoidea</taxon>
        <taxon>Strongyloididae</taxon>
        <taxon>Strongyloides</taxon>
    </lineage>
</organism>
<reference evidence="5" key="1">
    <citation type="submission" date="2015-08" db="UniProtKB">
        <authorList>
            <consortium name="WormBaseParasite"/>
        </authorList>
    </citation>
    <scope>IDENTIFICATION</scope>
</reference>
<dbReference type="WBParaSite" id="TCONS_00000913.p1">
    <property type="protein sequence ID" value="TCONS_00000913.p1"/>
    <property type="gene ID" value="XLOC_000869"/>
</dbReference>
<dbReference type="WBParaSite" id="SSTP_0000911100.1">
    <property type="protein sequence ID" value="SSTP_0000911100.1"/>
    <property type="gene ID" value="SSTP_0000911100"/>
</dbReference>
<name>A0A0K0EI05_STRER</name>
<dbReference type="InterPro" id="IPR036249">
    <property type="entry name" value="Thioredoxin-like_sf"/>
</dbReference>
<dbReference type="Gene3D" id="3.40.30.10">
    <property type="entry name" value="Glutaredoxin"/>
    <property type="match status" value="1"/>
</dbReference>
<evidence type="ECO:0000313" key="4">
    <source>
        <dbReference type="Proteomes" id="UP000035681"/>
    </source>
</evidence>
<feature type="domain" description="Ribosomal protein/NADH dehydrogenase" evidence="3">
    <location>
        <begin position="42"/>
        <end position="78"/>
    </location>
</feature>
<dbReference type="InterPro" id="IPR007741">
    <property type="entry name" value="Ribosomal_mL43/mS25/NADH_DH"/>
</dbReference>
<evidence type="ECO:0000259" key="3">
    <source>
        <dbReference type="Pfam" id="PF05047"/>
    </source>
</evidence>
<accession>A0A0K0EI05</accession>
<keyword evidence="2" id="KW-0496">Mitochondrion</keyword>
<evidence type="ECO:0000256" key="2">
    <source>
        <dbReference type="ARBA" id="ARBA00023128"/>
    </source>
</evidence>
<comment type="subcellular location">
    <subcellularLocation>
        <location evidence="1">Mitochondrion</location>
    </subcellularLocation>
</comment>
<keyword evidence="4" id="KW-1185">Reference proteome</keyword>
<dbReference type="AlphaFoldDB" id="A0A0K0EI05"/>
<dbReference type="SUPFAM" id="SSF52833">
    <property type="entry name" value="Thioredoxin-like"/>
    <property type="match status" value="1"/>
</dbReference>
<protein>
    <submittedName>
        <fullName evidence="5 6">L51_S25_CI-B8 domain-containing protein</fullName>
    </submittedName>
</protein>
<dbReference type="Proteomes" id="UP000035681">
    <property type="component" value="Unplaced"/>
</dbReference>
<sequence>MAQRYLLPSNAYTASKIIFVPYFKTLKIGWQYNTLKCKGVEKFVEEFLPEIRKNNPHVKFVLHRHHTPADPFVVGEYEWNRHRAKRVGWRTEHQVLSMVEEFALGGDYRSGKRRGVKTIFPRGQEIWNTETMGHDVFKVISKYKYNEEIDEKLPETKDHKHLIYKKFR</sequence>
<evidence type="ECO:0000256" key="1">
    <source>
        <dbReference type="ARBA" id="ARBA00004173"/>
    </source>
</evidence>
<dbReference type="Pfam" id="PF05047">
    <property type="entry name" value="L51_S25_CI-B8"/>
    <property type="match status" value="1"/>
</dbReference>
<dbReference type="STRING" id="6248.A0A0K0EI05"/>
<evidence type="ECO:0000313" key="6">
    <source>
        <dbReference type="WBParaSite" id="TCONS_00000913.p1"/>
    </source>
</evidence>